<feature type="domain" description="HTH tetR-type" evidence="5">
    <location>
        <begin position="14"/>
        <end position="74"/>
    </location>
</feature>
<dbReference type="Pfam" id="PF14246">
    <property type="entry name" value="TetR_C_7"/>
    <property type="match status" value="1"/>
</dbReference>
<evidence type="ECO:0000313" key="7">
    <source>
        <dbReference type="Proteomes" id="UP000000485"/>
    </source>
</evidence>
<dbReference type="PANTHER" id="PTHR30055:SF146">
    <property type="entry name" value="HTH-TYPE TRANSCRIPTIONAL DUAL REGULATOR CECR"/>
    <property type="match status" value="1"/>
</dbReference>
<protein>
    <submittedName>
        <fullName evidence="6">Regulatory protein TetR</fullName>
    </submittedName>
</protein>
<dbReference type="InterPro" id="IPR050109">
    <property type="entry name" value="HTH-type_TetR-like_transc_reg"/>
</dbReference>
<gene>
    <name evidence="6" type="ordered locus">Celgi_1724</name>
</gene>
<dbReference type="FunFam" id="1.10.10.60:FF:000141">
    <property type="entry name" value="TetR family transcriptional regulator"/>
    <property type="match status" value="1"/>
</dbReference>
<dbReference type="InterPro" id="IPR001647">
    <property type="entry name" value="HTH_TetR"/>
</dbReference>
<dbReference type="Gene3D" id="1.10.357.10">
    <property type="entry name" value="Tetracycline Repressor, domain 2"/>
    <property type="match status" value="1"/>
</dbReference>
<proteinExistence type="predicted"/>
<dbReference type="GO" id="GO:0000976">
    <property type="term" value="F:transcription cis-regulatory region binding"/>
    <property type="evidence" value="ECO:0007669"/>
    <property type="project" value="TreeGrafter"/>
</dbReference>
<sequence length="217" mass="23413">MATGGGRTVRQGQAPKRAAILAAAKELFVRTGVERTSMDAVAALAGVSKRTVYDYYGDKRGLLLGVVEDAGERALATLRELVDEHLNPADIREPADLERALTELAAALGRTLLLSSDYLAAVRLINENEALLPELEDHPLDEAHARVLSDRISHFARVGLLDADDPGLAAAHFHALTALRVLNEPPRRRTEAAHVRQIMTDGARAFVRAYGAQGPAE</sequence>
<keyword evidence="3" id="KW-0804">Transcription</keyword>
<evidence type="ECO:0000256" key="1">
    <source>
        <dbReference type="ARBA" id="ARBA00023015"/>
    </source>
</evidence>
<dbReference type="Proteomes" id="UP000000485">
    <property type="component" value="Chromosome"/>
</dbReference>
<dbReference type="AlphaFoldDB" id="F8A679"/>
<dbReference type="InterPro" id="IPR039536">
    <property type="entry name" value="TetR_C_Proteobacteria"/>
</dbReference>
<dbReference type="RefSeq" id="WP_013883754.1">
    <property type="nucleotide sequence ID" value="NC_015671.1"/>
</dbReference>
<accession>F8A679</accession>
<dbReference type="STRING" id="593907.Celgi_1724"/>
<dbReference type="Pfam" id="PF00440">
    <property type="entry name" value="TetR_N"/>
    <property type="match status" value="1"/>
</dbReference>
<dbReference type="PRINTS" id="PR00455">
    <property type="entry name" value="HTHTETR"/>
</dbReference>
<dbReference type="GO" id="GO:0003700">
    <property type="term" value="F:DNA-binding transcription factor activity"/>
    <property type="evidence" value="ECO:0007669"/>
    <property type="project" value="TreeGrafter"/>
</dbReference>
<dbReference type="EMBL" id="CP002665">
    <property type="protein sequence ID" value="AEI12235.1"/>
    <property type="molecule type" value="Genomic_DNA"/>
</dbReference>
<keyword evidence="7" id="KW-1185">Reference proteome</keyword>
<evidence type="ECO:0000256" key="3">
    <source>
        <dbReference type="ARBA" id="ARBA00023163"/>
    </source>
</evidence>
<evidence type="ECO:0000256" key="2">
    <source>
        <dbReference type="ARBA" id="ARBA00023125"/>
    </source>
</evidence>
<dbReference type="PROSITE" id="PS50977">
    <property type="entry name" value="HTH_TETR_2"/>
    <property type="match status" value="1"/>
</dbReference>
<feature type="DNA-binding region" description="H-T-H motif" evidence="4">
    <location>
        <begin position="37"/>
        <end position="56"/>
    </location>
</feature>
<reference evidence="7" key="1">
    <citation type="submission" date="2011-04" db="EMBL/GenBank/DDBJ databases">
        <title>Complete sequence of Cellvibrio gilvus ATCC 13127.</title>
        <authorList>
            <person name="Lucas S."/>
            <person name="Han J."/>
            <person name="Lapidus A."/>
            <person name="Cheng J.-F."/>
            <person name="Goodwin L."/>
            <person name="Pitluck S."/>
            <person name="Peters L."/>
            <person name="Munk A."/>
            <person name="Detter J.C."/>
            <person name="Han C."/>
            <person name="Tapia R."/>
            <person name="Land M."/>
            <person name="Hauser L."/>
            <person name="Kyrpides N."/>
            <person name="Ivanova N."/>
            <person name="Ovchinnikova G."/>
            <person name="Pagani I."/>
            <person name="Mead D."/>
            <person name="Brumm P."/>
            <person name="Woyke T."/>
        </authorList>
    </citation>
    <scope>NUCLEOTIDE SEQUENCE [LARGE SCALE GENOMIC DNA]</scope>
    <source>
        <strain evidence="7">ATCC 13127 / NRRL B-14078</strain>
    </source>
</reference>
<name>F8A679_CELGA</name>
<dbReference type="KEGG" id="cga:Celgi_1724"/>
<evidence type="ECO:0000313" key="6">
    <source>
        <dbReference type="EMBL" id="AEI12235.1"/>
    </source>
</evidence>
<dbReference type="HOGENOM" id="CLU_069356_27_0_11"/>
<keyword evidence="2 4" id="KW-0238">DNA-binding</keyword>
<evidence type="ECO:0000256" key="4">
    <source>
        <dbReference type="PROSITE-ProRule" id="PRU00335"/>
    </source>
</evidence>
<dbReference type="OrthoDB" id="7186128at2"/>
<organism evidence="6 7">
    <name type="scientific">Cellulomonas gilvus (strain ATCC 13127 / NRRL B-14078)</name>
    <name type="common">Cellvibrio gilvus</name>
    <dbReference type="NCBI Taxonomy" id="593907"/>
    <lineage>
        <taxon>Bacteria</taxon>
        <taxon>Bacillati</taxon>
        <taxon>Actinomycetota</taxon>
        <taxon>Actinomycetes</taxon>
        <taxon>Micrococcales</taxon>
        <taxon>Cellulomonadaceae</taxon>
        <taxon>Cellulomonas</taxon>
    </lineage>
</organism>
<dbReference type="PANTHER" id="PTHR30055">
    <property type="entry name" value="HTH-TYPE TRANSCRIPTIONAL REGULATOR RUTR"/>
    <property type="match status" value="1"/>
</dbReference>
<dbReference type="SUPFAM" id="SSF46689">
    <property type="entry name" value="Homeodomain-like"/>
    <property type="match status" value="1"/>
</dbReference>
<dbReference type="InterPro" id="IPR009057">
    <property type="entry name" value="Homeodomain-like_sf"/>
</dbReference>
<dbReference type="GO" id="GO:0045892">
    <property type="term" value="P:negative regulation of DNA-templated transcription"/>
    <property type="evidence" value="ECO:0007669"/>
    <property type="project" value="UniProtKB-ARBA"/>
</dbReference>
<dbReference type="eggNOG" id="COG1309">
    <property type="taxonomic scope" value="Bacteria"/>
</dbReference>
<evidence type="ECO:0000259" key="5">
    <source>
        <dbReference type="PROSITE" id="PS50977"/>
    </source>
</evidence>
<keyword evidence="1" id="KW-0805">Transcription regulation</keyword>